<dbReference type="InterPro" id="IPR016084">
    <property type="entry name" value="Haem_Oase-like_multi-hlx"/>
</dbReference>
<gene>
    <name evidence="5" type="ordered locus">CAALFM_CR09350CA</name>
    <name evidence="4" type="ordered locus">orf19.7330</name>
</gene>
<dbReference type="OrthoDB" id="37730at2759"/>
<name>A0A1D8PTZ5_CANAL</name>
<evidence type="ECO:0000256" key="1">
    <source>
        <dbReference type="PIRSR" id="PIRSR003170-1"/>
    </source>
</evidence>
<feature type="binding site" evidence="2">
    <location>
        <position position="46"/>
    </location>
    <ligand>
        <name>substrate</name>
    </ligand>
</feature>
<dbReference type="PIRSF" id="PIRSF003170">
    <property type="entry name" value="Pet18p"/>
    <property type="match status" value="1"/>
</dbReference>
<dbReference type="Proteomes" id="UP000000559">
    <property type="component" value="Chromosome R"/>
</dbReference>
<dbReference type="CDD" id="cd19358">
    <property type="entry name" value="TenA_E_Spr0628-like"/>
    <property type="match status" value="1"/>
</dbReference>
<organism evidence="5 6">
    <name type="scientific">Candida albicans (strain SC5314 / ATCC MYA-2876)</name>
    <name type="common">Yeast</name>
    <dbReference type="NCBI Taxonomy" id="237561"/>
    <lineage>
        <taxon>Eukaryota</taxon>
        <taxon>Fungi</taxon>
        <taxon>Dikarya</taxon>
        <taxon>Ascomycota</taxon>
        <taxon>Saccharomycotina</taxon>
        <taxon>Pichiomycetes</taxon>
        <taxon>Debaryomycetaceae</taxon>
        <taxon>Candida/Lodderomyces clade</taxon>
        <taxon>Candida</taxon>
    </lineage>
</organism>
<dbReference type="InterPro" id="IPR050967">
    <property type="entry name" value="Thiamine_Salvage_TenA"/>
</dbReference>
<sequence>MSTTTIDKLLESHQDLFLQSISHPLTNELCEGSLADFKLFTYLNQDLKFFQIGLNLFGKTLAYCDDSKSAIILGKQIGFISTDENDYFTRTLKELEQNDLTNVLNLKNNKTLILPKVQQYIDYLQYLTFESNSYVEIITFMYTMEKVYLGWAEYNVAQKTIPSNLPYKYQEWINLHYGPDFSKWVQFLQNEVERVVKTKEDFIICEKSFVKSLELEIDFFQACYDYHENRNVLFEFQ</sequence>
<reference evidence="5 6" key="2">
    <citation type="journal article" date="2007" name="Genome Biol.">
        <title>Assembly of the Candida albicans genome into sixteen supercontigs aligned on the eight chromosomes.</title>
        <authorList>
            <person name="van het Hoog M."/>
            <person name="Rast T.J."/>
            <person name="Martchenko M."/>
            <person name="Grindle S."/>
            <person name="Dignard D."/>
            <person name="Hogues H."/>
            <person name="Cuomo C."/>
            <person name="Berriman M."/>
            <person name="Scherer S."/>
            <person name="Magee B.B."/>
            <person name="Whiteway M."/>
            <person name="Chibana H."/>
            <person name="Nantel A."/>
            <person name="Magee P.T."/>
        </authorList>
    </citation>
    <scope>GENOME REANNOTATION</scope>
    <source>
        <strain evidence="6">SC5314 / ATCC MYA-2876</strain>
    </source>
</reference>
<reference evidence="5 6" key="3">
    <citation type="journal article" date="2013" name="Genome Biol.">
        <title>Assembly of a phased diploid Candida albicans genome facilitates allele-specific measurements and provides a simple model for repeat and indel structure.</title>
        <authorList>
            <person name="Muzzey D."/>
            <person name="Schwartz K."/>
            <person name="Weissman J.S."/>
            <person name="Sherlock G."/>
        </authorList>
    </citation>
    <scope>NUCLEOTIDE SEQUENCE [LARGE SCALE GENOMIC DNA]</scope>
    <source>
        <strain evidence="6">SC5314 / ATCC MYA-2876</strain>
    </source>
</reference>
<dbReference type="RefSeq" id="XP_716464.1">
    <property type="nucleotide sequence ID" value="XM_711371.1"/>
</dbReference>
<feature type="binding site" evidence="2">
    <location>
        <position position="145"/>
    </location>
    <ligand>
        <name>substrate</name>
    </ligand>
</feature>
<feature type="active site" description="Proton donor" evidence="1">
    <location>
        <position position="216"/>
    </location>
</feature>
<dbReference type="eggNOG" id="ENOG502QT8P">
    <property type="taxonomic scope" value="Eukaryota"/>
</dbReference>
<reference evidence="5 6" key="1">
    <citation type="journal article" date="2004" name="Proc. Natl. Acad. Sci. U.S.A.">
        <title>The diploid genome sequence of Candida albicans.</title>
        <authorList>
            <person name="Jones T."/>
            <person name="Federspiel N.A."/>
            <person name="Chibana H."/>
            <person name="Dungan J."/>
            <person name="Kalman S."/>
            <person name="Magee B.B."/>
            <person name="Newport G."/>
            <person name="Thorstenson Y.R."/>
            <person name="Agabian N."/>
            <person name="Magee P.T."/>
            <person name="Davis R.W."/>
            <person name="Scherer S."/>
        </authorList>
    </citation>
    <scope>NUCLEOTIDE SEQUENCE [LARGE SCALE GENOMIC DNA]</scope>
    <source>
        <strain evidence="6">SC5314 / ATCC MYA-2876</strain>
    </source>
</reference>
<dbReference type="GO" id="GO:0005829">
    <property type="term" value="C:cytosol"/>
    <property type="evidence" value="ECO:0000318"/>
    <property type="project" value="GO_Central"/>
</dbReference>
<dbReference type="Pfam" id="PF03070">
    <property type="entry name" value="TENA_THI-4"/>
    <property type="match status" value="1"/>
</dbReference>
<dbReference type="AlphaFoldDB" id="A0A1D8PTZ5"/>
<dbReference type="InterPro" id="IPR026285">
    <property type="entry name" value="TenA_E"/>
</dbReference>
<evidence type="ECO:0000313" key="6">
    <source>
        <dbReference type="Proteomes" id="UP000000559"/>
    </source>
</evidence>
<feature type="domain" description="Thiaminase-2/PQQC" evidence="3">
    <location>
        <begin position="12"/>
        <end position="226"/>
    </location>
</feature>
<dbReference type="STRING" id="237561.A0A1D8PTZ5"/>
<dbReference type="OMA" id="AEWITLH"/>
<evidence type="ECO:0000313" key="4">
    <source>
        <dbReference type="CGD" id="CAL0000197736"/>
    </source>
</evidence>
<evidence type="ECO:0000256" key="2">
    <source>
        <dbReference type="PIRSR" id="PIRSR003170-2"/>
    </source>
</evidence>
<dbReference type="KEGG" id="cal:CAALFM_CR09350CA"/>
<dbReference type="PANTHER" id="PTHR43198">
    <property type="entry name" value="BIFUNCTIONAL TH2 PROTEIN"/>
    <property type="match status" value="1"/>
</dbReference>
<dbReference type="PANTHER" id="PTHR43198:SF2">
    <property type="entry name" value="SI:CH1073-67J19.1-RELATED"/>
    <property type="match status" value="1"/>
</dbReference>
<dbReference type="SUPFAM" id="SSF48613">
    <property type="entry name" value="Heme oxygenase-like"/>
    <property type="match status" value="1"/>
</dbReference>
<dbReference type="Gene3D" id="1.20.910.10">
    <property type="entry name" value="Heme oxygenase-like"/>
    <property type="match status" value="1"/>
</dbReference>
<dbReference type="CGD" id="CAL0000197736">
    <property type="gene designation" value="orf19.7330"/>
</dbReference>
<proteinExistence type="predicted"/>
<feature type="binding site" evidence="2">
    <location>
        <position position="84"/>
    </location>
    <ligand>
        <name>substrate</name>
    </ligand>
</feature>
<keyword evidence="6" id="KW-1185">Reference proteome</keyword>
<dbReference type="GeneID" id="3641901"/>
<dbReference type="GO" id="GO:0006772">
    <property type="term" value="P:thiamine metabolic process"/>
    <property type="evidence" value="ECO:0007669"/>
    <property type="project" value="UniProtKB-ARBA"/>
</dbReference>
<dbReference type="FunCoup" id="A0A1D8PTZ5">
    <property type="interactions" value="16"/>
</dbReference>
<evidence type="ECO:0000313" key="5">
    <source>
        <dbReference type="EMBL" id="AOW31597.1"/>
    </source>
</evidence>
<evidence type="ECO:0000259" key="3">
    <source>
        <dbReference type="Pfam" id="PF03070"/>
    </source>
</evidence>
<dbReference type="EMBL" id="CP017630">
    <property type="protein sequence ID" value="AOW31597.1"/>
    <property type="molecule type" value="Genomic_DNA"/>
</dbReference>
<dbReference type="SMR" id="A0A1D8PTZ5"/>
<accession>A0A1D8PTZ5</accession>
<dbReference type="VEuPathDB" id="FungiDB:CR_09350C_A"/>
<dbReference type="InterPro" id="IPR004305">
    <property type="entry name" value="Thiaminase-2/PQQC"/>
</dbReference>
<dbReference type="InParanoid" id="A0A1D8PTZ5"/>
<protein>
    <recommendedName>
        <fullName evidence="3">Thiaminase-2/PQQC domain-containing protein</fullName>
    </recommendedName>
</protein>